<reference evidence="1 2" key="1">
    <citation type="journal article" date="2022" name="DNA Res.">
        <title>Chromosomal-level genome assembly of the orchid tree Bauhinia variegata (Leguminosae; Cercidoideae) supports the allotetraploid origin hypothesis of Bauhinia.</title>
        <authorList>
            <person name="Zhong Y."/>
            <person name="Chen Y."/>
            <person name="Zheng D."/>
            <person name="Pang J."/>
            <person name="Liu Y."/>
            <person name="Luo S."/>
            <person name="Meng S."/>
            <person name="Qian L."/>
            <person name="Wei D."/>
            <person name="Dai S."/>
            <person name="Zhou R."/>
        </authorList>
    </citation>
    <scope>NUCLEOTIDE SEQUENCE [LARGE SCALE GENOMIC DNA]</scope>
    <source>
        <strain evidence="1">BV-YZ2020</strain>
    </source>
</reference>
<evidence type="ECO:0000313" key="2">
    <source>
        <dbReference type="Proteomes" id="UP000828941"/>
    </source>
</evidence>
<name>A0ACB9Q896_BAUVA</name>
<accession>A0ACB9Q896</accession>
<sequence length="124" mass="14078">MILLRESLSKIIVHYCPLAGQLRWIEHCRLELDCNEKGATLLLAESPKTLDEYGNFEPNHTITELFPEVYYSKSIEETHSLLAQLTRFSYGGLSLGLAMTHSLVDWVSAIHFVISWAKLARGET</sequence>
<proteinExistence type="predicted"/>
<comment type="caution">
    <text evidence="1">The sequence shown here is derived from an EMBL/GenBank/DDBJ whole genome shotgun (WGS) entry which is preliminary data.</text>
</comment>
<evidence type="ECO:0000313" key="1">
    <source>
        <dbReference type="EMBL" id="KAI4357053.1"/>
    </source>
</evidence>
<dbReference type="EMBL" id="CM039426">
    <property type="protein sequence ID" value="KAI4357053.1"/>
    <property type="molecule type" value="Genomic_DNA"/>
</dbReference>
<dbReference type="Proteomes" id="UP000828941">
    <property type="component" value="Chromosome 1"/>
</dbReference>
<keyword evidence="2" id="KW-1185">Reference proteome</keyword>
<protein>
    <submittedName>
        <fullName evidence="1">Uncharacterized protein</fullName>
    </submittedName>
</protein>
<organism evidence="1 2">
    <name type="scientific">Bauhinia variegata</name>
    <name type="common">Purple orchid tree</name>
    <name type="synonym">Phanera variegata</name>
    <dbReference type="NCBI Taxonomy" id="167791"/>
    <lineage>
        <taxon>Eukaryota</taxon>
        <taxon>Viridiplantae</taxon>
        <taxon>Streptophyta</taxon>
        <taxon>Embryophyta</taxon>
        <taxon>Tracheophyta</taxon>
        <taxon>Spermatophyta</taxon>
        <taxon>Magnoliopsida</taxon>
        <taxon>eudicotyledons</taxon>
        <taxon>Gunneridae</taxon>
        <taxon>Pentapetalae</taxon>
        <taxon>rosids</taxon>
        <taxon>fabids</taxon>
        <taxon>Fabales</taxon>
        <taxon>Fabaceae</taxon>
        <taxon>Cercidoideae</taxon>
        <taxon>Cercideae</taxon>
        <taxon>Bauhiniinae</taxon>
        <taxon>Bauhinia</taxon>
    </lineage>
</organism>
<gene>
    <name evidence="1" type="ORF">L6164_001029</name>
</gene>